<dbReference type="OrthoDB" id="9760333at2"/>
<evidence type="ECO:0000256" key="3">
    <source>
        <dbReference type="ARBA" id="ARBA00022448"/>
    </source>
</evidence>
<dbReference type="Pfam" id="PF00593">
    <property type="entry name" value="TonB_dep_Rec_b-barrel"/>
    <property type="match status" value="1"/>
</dbReference>
<evidence type="ECO:0000313" key="16">
    <source>
        <dbReference type="EMBL" id="PZW46512.1"/>
    </source>
</evidence>
<evidence type="ECO:0000256" key="4">
    <source>
        <dbReference type="ARBA" id="ARBA00022452"/>
    </source>
</evidence>
<sequence length="730" mass="79984">MAYAPSLRRLLLATTCLVLSAPLAGAQTAPDATVLAPVAVTATRGEQSIDAVPATVSVITADQLDRQNAVRPQDAIRYEPGVSFGNQPARAGGTNFTIRGIGDNRVRVQVDGVRLPDFPGSNVGAGTYTRDFVDLESVRRIEIVRGPASALYGSDAIGGVVAYILKDPADYLAGRDSNTYFSTRFGYNGADNSFTETLTGAMRADNIDAMLLYTRRDGHEVRPNGNLSANPQDYTVNNVLGRIVIHGREADALRLTGEFFQRDTDTDIRSERTATRGAAVLDSQGDDRTQRGRFTVDYTRESPIGIFDRLEARAWYTRLDRTENTVQTRSTNTTGPLVPTRLRVSDFEFEQEIVGGEVQFGNRLTGGGFEHRLTYGVTVERTTSTRPRDRTETNLDTGVTTRTISGETYPNKNFPDTATVQGGLYLQDEMTAGRLTITPGLRLDYYNLRPDVDAAFSRSAQSAAAQQVQNMDELALSPKLGAVLRLDEVFSLYGQYAHGFRAPAYDNVNFGFTNRVFGYEILPSGDLQPETSDGVEIGLRGRTAGGSNFQVAGFYNHYSDFIETAVVGNAGGLTQYQYRNLSSVTIYGAEARGEYRMTPQWSLRASTAYAHGEDNDTKLPIDSVDPWRFVGGVAWQHESGVRAEANVTHSLRNNRTSSDTAFHAPSYTVLDLAVSYDYGPNLTVNAGLFNVTDAKYFNSQDVIGLAANSQQRDLYAQPGRYAAVNVTYRW</sequence>
<keyword evidence="10 11" id="KW-0998">Cell outer membrane</keyword>
<evidence type="ECO:0000256" key="12">
    <source>
        <dbReference type="RuleBase" id="RU003357"/>
    </source>
</evidence>
<feature type="domain" description="TonB-dependent receptor-like beta-barrel" evidence="14">
    <location>
        <begin position="257"/>
        <end position="691"/>
    </location>
</feature>
<dbReference type="Pfam" id="PF07715">
    <property type="entry name" value="Plug"/>
    <property type="match status" value="1"/>
</dbReference>
<keyword evidence="6 13" id="KW-0732">Signal</keyword>
<dbReference type="InterPro" id="IPR036942">
    <property type="entry name" value="Beta-barrel_TonB_sf"/>
</dbReference>
<evidence type="ECO:0000256" key="7">
    <source>
        <dbReference type="ARBA" id="ARBA00023077"/>
    </source>
</evidence>
<dbReference type="SUPFAM" id="SSF56935">
    <property type="entry name" value="Porins"/>
    <property type="match status" value="1"/>
</dbReference>
<evidence type="ECO:0000256" key="10">
    <source>
        <dbReference type="ARBA" id="ARBA00023237"/>
    </source>
</evidence>
<feature type="chain" id="PRO_5015952082" evidence="13">
    <location>
        <begin position="27"/>
        <end position="730"/>
    </location>
</feature>
<evidence type="ECO:0000256" key="2">
    <source>
        <dbReference type="ARBA" id="ARBA00009810"/>
    </source>
</evidence>
<keyword evidence="9 16" id="KW-0675">Receptor</keyword>
<gene>
    <name evidence="16" type="ORF">C8P66_1099</name>
</gene>
<dbReference type="InterPro" id="IPR037066">
    <property type="entry name" value="Plug_dom_sf"/>
</dbReference>
<dbReference type="InterPro" id="IPR039426">
    <property type="entry name" value="TonB-dep_rcpt-like"/>
</dbReference>
<dbReference type="InterPro" id="IPR011276">
    <property type="entry name" value="TonB_haem/Hb_rcpt"/>
</dbReference>
<dbReference type="GO" id="GO:0015344">
    <property type="term" value="F:siderophore uptake transmembrane transporter activity"/>
    <property type="evidence" value="ECO:0007669"/>
    <property type="project" value="TreeGrafter"/>
</dbReference>
<name>A0A2W7J5W6_9PROT</name>
<dbReference type="Gene3D" id="2.170.130.10">
    <property type="entry name" value="TonB-dependent receptor, plug domain"/>
    <property type="match status" value="1"/>
</dbReference>
<feature type="signal peptide" evidence="13">
    <location>
        <begin position="1"/>
        <end position="26"/>
    </location>
</feature>
<dbReference type="GO" id="GO:0009279">
    <property type="term" value="C:cell outer membrane"/>
    <property type="evidence" value="ECO:0007669"/>
    <property type="project" value="UniProtKB-SubCell"/>
</dbReference>
<protein>
    <submittedName>
        <fullName evidence="16">Hemoglobin/transferrin/lactoferrin receptor protein</fullName>
    </submittedName>
</protein>
<dbReference type="RefSeq" id="WP_111397927.1">
    <property type="nucleotide sequence ID" value="NZ_QKYU01000009.1"/>
</dbReference>
<evidence type="ECO:0000259" key="15">
    <source>
        <dbReference type="Pfam" id="PF07715"/>
    </source>
</evidence>
<evidence type="ECO:0000256" key="1">
    <source>
        <dbReference type="ARBA" id="ARBA00004571"/>
    </source>
</evidence>
<evidence type="ECO:0000256" key="8">
    <source>
        <dbReference type="ARBA" id="ARBA00023136"/>
    </source>
</evidence>
<organism evidence="16 17">
    <name type="scientific">Humitalea rosea</name>
    <dbReference type="NCBI Taxonomy" id="990373"/>
    <lineage>
        <taxon>Bacteria</taxon>
        <taxon>Pseudomonadati</taxon>
        <taxon>Pseudomonadota</taxon>
        <taxon>Alphaproteobacteria</taxon>
        <taxon>Acetobacterales</taxon>
        <taxon>Roseomonadaceae</taxon>
        <taxon>Humitalea</taxon>
    </lineage>
</organism>
<dbReference type="Proteomes" id="UP000249688">
    <property type="component" value="Unassembled WGS sequence"/>
</dbReference>
<dbReference type="GO" id="GO:0015232">
    <property type="term" value="F:heme transmembrane transporter activity"/>
    <property type="evidence" value="ECO:0007669"/>
    <property type="project" value="InterPro"/>
</dbReference>
<comment type="similarity">
    <text evidence="2 11 12">Belongs to the TonB-dependent receptor family.</text>
</comment>
<feature type="domain" description="TonB-dependent receptor plug" evidence="15">
    <location>
        <begin position="50"/>
        <end position="160"/>
    </location>
</feature>
<evidence type="ECO:0000256" key="11">
    <source>
        <dbReference type="PROSITE-ProRule" id="PRU01360"/>
    </source>
</evidence>
<evidence type="ECO:0000256" key="6">
    <source>
        <dbReference type="ARBA" id="ARBA00022729"/>
    </source>
</evidence>
<evidence type="ECO:0000259" key="14">
    <source>
        <dbReference type="Pfam" id="PF00593"/>
    </source>
</evidence>
<dbReference type="PANTHER" id="PTHR30069">
    <property type="entry name" value="TONB-DEPENDENT OUTER MEMBRANE RECEPTOR"/>
    <property type="match status" value="1"/>
</dbReference>
<keyword evidence="4 11" id="KW-1134">Transmembrane beta strand</keyword>
<dbReference type="EMBL" id="QKYU01000009">
    <property type="protein sequence ID" value="PZW46512.1"/>
    <property type="molecule type" value="Genomic_DNA"/>
</dbReference>
<reference evidence="16 17" key="1">
    <citation type="submission" date="2018-06" db="EMBL/GenBank/DDBJ databases">
        <title>Genomic Encyclopedia of Archaeal and Bacterial Type Strains, Phase II (KMG-II): from individual species to whole genera.</title>
        <authorList>
            <person name="Goeker M."/>
        </authorList>
    </citation>
    <scope>NUCLEOTIDE SEQUENCE [LARGE SCALE GENOMIC DNA]</scope>
    <source>
        <strain evidence="16 17">DSM 24525</strain>
    </source>
</reference>
<keyword evidence="17" id="KW-1185">Reference proteome</keyword>
<dbReference type="InterPro" id="IPR012910">
    <property type="entry name" value="Plug_dom"/>
</dbReference>
<evidence type="ECO:0000256" key="5">
    <source>
        <dbReference type="ARBA" id="ARBA00022692"/>
    </source>
</evidence>
<dbReference type="GO" id="GO:0044718">
    <property type="term" value="P:siderophore transmembrane transport"/>
    <property type="evidence" value="ECO:0007669"/>
    <property type="project" value="TreeGrafter"/>
</dbReference>
<accession>A0A2W7J5W6</accession>
<keyword evidence="5 11" id="KW-0812">Transmembrane</keyword>
<dbReference type="CDD" id="cd01347">
    <property type="entry name" value="ligand_gated_channel"/>
    <property type="match status" value="1"/>
</dbReference>
<dbReference type="Gene3D" id="2.40.170.20">
    <property type="entry name" value="TonB-dependent receptor, beta-barrel domain"/>
    <property type="match status" value="1"/>
</dbReference>
<evidence type="ECO:0000313" key="17">
    <source>
        <dbReference type="Proteomes" id="UP000249688"/>
    </source>
</evidence>
<keyword evidence="3 11" id="KW-0813">Transport</keyword>
<dbReference type="AlphaFoldDB" id="A0A2W7J5W6"/>
<dbReference type="NCBIfam" id="TIGR01786">
    <property type="entry name" value="TonB-hemlactrns"/>
    <property type="match status" value="1"/>
</dbReference>
<evidence type="ECO:0000256" key="9">
    <source>
        <dbReference type="ARBA" id="ARBA00023170"/>
    </source>
</evidence>
<evidence type="ECO:0000256" key="13">
    <source>
        <dbReference type="SAM" id="SignalP"/>
    </source>
</evidence>
<comment type="caution">
    <text evidence="16">The sequence shown here is derived from an EMBL/GenBank/DDBJ whole genome shotgun (WGS) entry which is preliminary data.</text>
</comment>
<keyword evidence="7 12" id="KW-0798">TonB box</keyword>
<dbReference type="InterPro" id="IPR010949">
    <property type="entry name" value="TonB_Hb/transfer/lactofer_rcpt"/>
</dbReference>
<dbReference type="NCBIfam" id="TIGR01785">
    <property type="entry name" value="TonB-hemin"/>
    <property type="match status" value="1"/>
</dbReference>
<comment type="subcellular location">
    <subcellularLocation>
        <location evidence="1 11">Cell outer membrane</location>
        <topology evidence="1 11">Multi-pass membrane protein</topology>
    </subcellularLocation>
</comment>
<dbReference type="PANTHER" id="PTHR30069:SF29">
    <property type="entry name" value="HEMOGLOBIN AND HEMOGLOBIN-HAPTOGLOBIN-BINDING PROTEIN 1-RELATED"/>
    <property type="match status" value="1"/>
</dbReference>
<proteinExistence type="inferred from homology"/>
<keyword evidence="8 11" id="KW-0472">Membrane</keyword>
<dbReference type="InterPro" id="IPR000531">
    <property type="entry name" value="Beta-barrel_TonB"/>
</dbReference>
<dbReference type="PROSITE" id="PS52016">
    <property type="entry name" value="TONB_DEPENDENT_REC_3"/>
    <property type="match status" value="1"/>
</dbReference>